<dbReference type="PANTHER" id="PTHR43734">
    <property type="entry name" value="PHYTOENE DESATURASE"/>
    <property type="match status" value="1"/>
</dbReference>
<evidence type="ECO:0000313" key="3">
    <source>
        <dbReference type="Proteomes" id="UP000308697"/>
    </source>
</evidence>
<evidence type="ECO:0000259" key="1">
    <source>
        <dbReference type="Pfam" id="PF01266"/>
    </source>
</evidence>
<feature type="domain" description="FAD dependent oxidoreductase" evidence="1">
    <location>
        <begin position="24"/>
        <end position="365"/>
    </location>
</feature>
<comment type="caution">
    <text evidence="2">The sequence shown here is derived from an EMBL/GenBank/DDBJ whole genome shotgun (WGS) entry which is preliminary data.</text>
</comment>
<protein>
    <submittedName>
        <fullName evidence="2">NAD(P)/FAD-dependent oxidoreductase</fullName>
    </submittedName>
</protein>
<reference evidence="2 3" key="1">
    <citation type="submission" date="2019-04" db="EMBL/GenBank/DDBJ databases">
        <title>Streptomyces piniterrae sp. nov., a heliquinomycin-producing actinomycete isolated from rhizosphere soil of Pinus yunnanensis.</title>
        <authorList>
            <person name="Zhuang X."/>
            <person name="Zhao J."/>
        </authorList>
    </citation>
    <scope>NUCLEOTIDE SEQUENCE [LARGE SCALE GENOMIC DNA]</scope>
    <source>
        <strain evidence="3">jys28</strain>
    </source>
</reference>
<dbReference type="EMBL" id="SUMB01000001">
    <property type="protein sequence ID" value="TJZ59159.1"/>
    <property type="molecule type" value="Genomic_DNA"/>
</dbReference>
<dbReference type="InterPro" id="IPR006076">
    <property type="entry name" value="FAD-dep_OxRdtase"/>
</dbReference>
<dbReference type="InterPro" id="IPR036188">
    <property type="entry name" value="FAD/NAD-bd_sf"/>
</dbReference>
<dbReference type="Pfam" id="PF01266">
    <property type="entry name" value="DAO"/>
    <property type="match status" value="1"/>
</dbReference>
<dbReference type="PRINTS" id="PR00419">
    <property type="entry name" value="ADXRDTASE"/>
</dbReference>
<proteinExistence type="predicted"/>
<sequence length="450" mass="48428">MTTHDAELAEQDAAQQSDHAAVPDVIVIGAGLAGLVSAISLLQRGRSVTVLERRSVPGGLCGSTHINGYKFTLACNDFGSSMRRYLSEIGVSLTFNEHASVWHVGDEKYVLPPTPETQETLARHKADSDRLAEAVSQPGFDEKFESAAQLLEATVRDPGYADFRTLPSYVSGLDPAKHRLDWFLQGSSKNPDYGYDNLITPIEGPEQITEALVERLSQLGGSIHYDTDVHGIRDTDGGKAVTTSRGEFHTRTVVSGKGRFSSNEPRSGLELATLHIATRPEAPFPSGVHTVGNLPAGLGRSMAALDAGRLPDRFGFHIFPCAATEAYRSFNVYFYYPRGVEELDEPTSTAVRNYITGELDRIIPGFASAIVFQRLVSPTQFKNEHGLRRVSIQDILPAGTGKPAIRDAATGVYHVGNTVGSPAYHACAAVLSGLQAAELVAPEAGRARTA</sequence>
<dbReference type="Gene3D" id="3.50.50.60">
    <property type="entry name" value="FAD/NAD(P)-binding domain"/>
    <property type="match status" value="2"/>
</dbReference>
<dbReference type="AlphaFoldDB" id="A0A4U0NWP6"/>
<keyword evidence="3" id="KW-1185">Reference proteome</keyword>
<dbReference type="PANTHER" id="PTHR43734:SF1">
    <property type="entry name" value="PHYTOENE DESATURASE"/>
    <property type="match status" value="1"/>
</dbReference>
<gene>
    <name evidence="2" type="ORF">FCH28_03370</name>
</gene>
<accession>A0A4U0NWP6</accession>
<name>A0A4U0NWP6_9ACTN</name>
<dbReference type="Proteomes" id="UP000308697">
    <property type="component" value="Unassembled WGS sequence"/>
</dbReference>
<dbReference type="OrthoDB" id="9774675at2"/>
<dbReference type="RefSeq" id="WP_136738111.1">
    <property type="nucleotide sequence ID" value="NZ_SUMB01000001.1"/>
</dbReference>
<dbReference type="SUPFAM" id="SSF51905">
    <property type="entry name" value="FAD/NAD(P)-binding domain"/>
    <property type="match status" value="1"/>
</dbReference>
<evidence type="ECO:0000313" key="2">
    <source>
        <dbReference type="EMBL" id="TJZ59159.1"/>
    </source>
</evidence>
<organism evidence="2 3">
    <name type="scientific">Streptomyces piniterrae</name>
    <dbReference type="NCBI Taxonomy" id="2571125"/>
    <lineage>
        <taxon>Bacteria</taxon>
        <taxon>Bacillati</taxon>
        <taxon>Actinomycetota</taxon>
        <taxon>Actinomycetes</taxon>
        <taxon>Kitasatosporales</taxon>
        <taxon>Streptomycetaceae</taxon>
        <taxon>Streptomyces</taxon>
    </lineage>
</organism>